<dbReference type="PROSITE" id="PS00868">
    <property type="entry name" value="CYS_MET_METAB_PP"/>
    <property type="match status" value="1"/>
</dbReference>
<dbReference type="InterPro" id="IPR054542">
    <property type="entry name" value="Cys_met_metab_PP"/>
</dbReference>
<dbReference type="NCBIfam" id="TIGR01326">
    <property type="entry name" value="OAH_OAS_sulfhy"/>
    <property type="match status" value="1"/>
</dbReference>
<dbReference type="FunFam" id="3.40.640.10:FF:000035">
    <property type="entry name" value="O-succinylhomoserine sulfhydrylase"/>
    <property type="match status" value="1"/>
</dbReference>
<dbReference type="InterPro" id="IPR015421">
    <property type="entry name" value="PyrdxlP-dep_Trfase_major"/>
</dbReference>
<evidence type="ECO:0000256" key="1">
    <source>
        <dbReference type="ARBA" id="ARBA00001933"/>
    </source>
</evidence>
<dbReference type="PANTHER" id="PTHR43797:SF2">
    <property type="entry name" value="HOMOCYSTEINE_CYSTEINE SYNTHASE"/>
    <property type="match status" value="1"/>
</dbReference>
<dbReference type="KEGG" id="pca:Pcar_1453"/>
<dbReference type="GO" id="GO:0019346">
    <property type="term" value="P:transsulfuration"/>
    <property type="evidence" value="ECO:0007669"/>
    <property type="project" value="InterPro"/>
</dbReference>
<dbReference type="HOGENOM" id="CLU_018986_4_0_7"/>
<dbReference type="InterPro" id="IPR000277">
    <property type="entry name" value="Cys/Met-Metab_PyrdxlP-dep_enz"/>
</dbReference>
<protein>
    <submittedName>
        <fullName evidence="8">O-acetyl-L-homoserine sulfhydrylase</fullName>
    </submittedName>
</protein>
<dbReference type="GO" id="GO:0006535">
    <property type="term" value="P:cysteine biosynthetic process from serine"/>
    <property type="evidence" value="ECO:0007669"/>
    <property type="project" value="TreeGrafter"/>
</dbReference>
<dbReference type="Gene3D" id="3.90.1150.10">
    <property type="entry name" value="Aspartate Aminotransferase, domain 1"/>
    <property type="match status" value="1"/>
</dbReference>
<evidence type="ECO:0000256" key="7">
    <source>
        <dbReference type="SAM" id="MobiDB-lite"/>
    </source>
</evidence>
<dbReference type="PANTHER" id="PTHR43797">
    <property type="entry name" value="HOMOCYSTEINE/CYSTEINE SYNTHASE"/>
    <property type="match status" value="1"/>
</dbReference>
<dbReference type="SUPFAM" id="SSF53383">
    <property type="entry name" value="PLP-dependent transferases"/>
    <property type="match status" value="1"/>
</dbReference>
<dbReference type="Pfam" id="PF01053">
    <property type="entry name" value="Cys_Met_Meta_PP"/>
    <property type="match status" value="1"/>
</dbReference>
<dbReference type="RefSeq" id="WP_011341182.1">
    <property type="nucleotide sequence ID" value="NC_007498.2"/>
</dbReference>
<evidence type="ECO:0000313" key="8">
    <source>
        <dbReference type="EMBL" id="ABA88699.1"/>
    </source>
</evidence>
<organism evidence="8 9">
    <name type="scientific">Syntrophotalea carbinolica (strain DSM 2380 / NBRC 103641 / GraBd1)</name>
    <name type="common">Pelobacter carbinolicus</name>
    <dbReference type="NCBI Taxonomy" id="338963"/>
    <lineage>
        <taxon>Bacteria</taxon>
        <taxon>Pseudomonadati</taxon>
        <taxon>Thermodesulfobacteriota</taxon>
        <taxon>Desulfuromonadia</taxon>
        <taxon>Desulfuromonadales</taxon>
        <taxon>Syntrophotaleaceae</taxon>
        <taxon>Syntrophotalea</taxon>
    </lineage>
</organism>
<evidence type="ECO:0000256" key="2">
    <source>
        <dbReference type="ARBA" id="ARBA00009077"/>
    </source>
</evidence>
<comment type="similarity">
    <text evidence="2 6">Belongs to the trans-sulfuration enzymes family.</text>
</comment>
<comment type="cofactor">
    <cofactor evidence="1 6">
        <name>pyridoxal 5'-phosphate</name>
        <dbReference type="ChEBI" id="CHEBI:597326"/>
    </cofactor>
</comment>
<dbReference type="PIRSF" id="PIRSF001434">
    <property type="entry name" value="CGS"/>
    <property type="match status" value="1"/>
</dbReference>
<feature type="region of interest" description="Disordered" evidence="7">
    <location>
        <begin position="1"/>
        <end position="25"/>
    </location>
</feature>
<dbReference type="OrthoDB" id="9805807at2"/>
<dbReference type="GO" id="GO:0071269">
    <property type="term" value="P:L-homocysteine biosynthetic process"/>
    <property type="evidence" value="ECO:0007669"/>
    <property type="project" value="TreeGrafter"/>
</dbReference>
<accession>Q3A4K8</accession>
<dbReference type="InterPro" id="IPR015424">
    <property type="entry name" value="PyrdxlP-dep_Trfase"/>
</dbReference>
<proteinExistence type="inferred from homology"/>
<evidence type="ECO:0000313" key="9">
    <source>
        <dbReference type="Proteomes" id="UP000002534"/>
    </source>
</evidence>
<dbReference type="InterPro" id="IPR015422">
    <property type="entry name" value="PyrdxlP-dep_Trfase_small"/>
</dbReference>
<reference evidence="8 9" key="2">
    <citation type="journal article" date="2012" name="BMC Genomics">
        <title>The genome of Pelobacter carbinolicus reveals surprising metabolic capabilities and physiological features.</title>
        <authorList>
            <person name="Aklujkar M."/>
            <person name="Haveman S.A."/>
            <person name="Didonato R.Jr."/>
            <person name="Chertkov O."/>
            <person name="Han C.S."/>
            <person name="Land M.L."/>
            <person name="Brown P."/>
            <person name="Lovley D.R."/>
        </authorList>
    </citation>
    <scope>NUCLEOTIDE SEQUENCE [LARGE SCALE GENOMIC DNA]</scope>
    <source>
        <strain evidence="9">DSM 2380 / NBRC 103641 / GraBd1</strain>
    </source>
</reference>
<dbReference type="EMBL" id="CP000142">
    <property type="protein sequence ID" value="ABA88699.1"/>
    <property type="molecule type" value="Genomic_DNA"/>
</dbReference>
<keyword evidence="3" id="KW-0808">Transferase</keyword>
<gene>
    <name evidence="8" type="primary">metY-1</name>
    <name evidence="8" type="ordered locus">Pcar_1453</name>
</gene>
<sequence>MSEESTHRIGTMALHAGQTPDPTTGSRAVPIYQTSSYSFNSSEHAARLFALEEPGNIYTRLMNPTTDVLEKRLAALDGGVGALAVASGTAAIFMAILNLAKAGDNIVSGTYLYGGTFNLFKHTLPRMGITVKFVDTSDPAKIQQAIDENTKAVFTETIGNPKNNIDDFEAIAKVAHDSGVPFILDNTVATPMLFRPIEHGADIVCYSLTKFIGGHGTSLGGAVVDSGNFDWSNGRFPEFTTPDPSYHGLVYHEALGARAFIDKMRVTILRDLGACISPFNSFQLLQGLETLHVRMPRHCQNAMELATYLEHHPQVAWVNYPGLKSHPYHNQALRYLPTGQGAILGFGIKGGIKAGTRFIDNVKLASHLANIGDAKTLVIHPASTTHQQLSAEDQLASGVSPDFIRVSVGIEDIEDIKNDFDKALTLSAEN</sequence>
<name>Q3A4K8_SYNC1</name>
<dbReference type="STRING" id="338963.Pcar_1453"/>
<evidence type="ECO:0000256" key="5">
    <source>
        <dbReference type="PIRSR" id="PIRSR001434-2"/>
    </source>
</evidence>
<dbReference type="InterPro" id="IPR006235">
    <property type="entry name" value="OAc-hSer/O-AcSer_sulfhydrylase"/>
</dbReference>
<dbReference type="CDD" id="cd00614">
    <property type="entry name" value="CGS_like"/>
    <property type="match status" value="1"/>
</dbReference>
<evidence type="ECO:0000256" key="3">
    <source>
        <dbReference type="ARBA" id="ARBA00022679"/>
    </source>
</evidence>
<keyword evidence="4 5" id="KW-0663">Pyridoxal phosphate</keyword>
<evidence type="ECO:0000256" key="4">
    <source>
        <dbReference type="ARBA" id="ARBA00022898"/>
    </source>
</evidence>
<reference evidence="9" key="1">
    <citation type="submission" date="2005-10" db="EMBL/GenBank/DDBJ databases">
        <title>Complete sequence of Pelobacter carbinolicus DSM 2380.</title>
        <authorList>
            <person name="Copeland A."/>
            <person name="Lucas S."/>
            <person name="Lapidus A."/>
            <person name="Barry K."/>
            <person name="Detter J.C."/>
            <person name="Glavina T."/>
            <person name="Hammon N."/>
            <person name="Israni S."/>
            <person name="Pitluck S."/>
            <person name="Chertkov O."/>
            <person name="Schmutz J."/>
            <person name="Larimer F."/>
            <person name="Land M."/>
            <person name="Kyrpides N."/>
            <person name="Ivanova N."/>
            <person name="Richardson P."/>
        </authorList>
    </citation>
    <scope>NUCLEOTIDE SEQUENCE [LARGE SCALE GENOMIC DNA]</scope>
    <source>
        <strain evidence="9">DSM 2380 / NBRC 103641 / GraBd1</strain>
    </source>
</reference>
<dbReference type="GO" id="GO:0030170">
    <property type="term" value="F:pyridoxal phosphate binding"/>
    <property type="evidence" value="ECO:0007669"/>
    <property type="project" value="InterPro"/>
</dbReference>
<dbReference type="AlphaFoldDB" id="Q3A4K8"/>
<dbReference type="GO" id="GO:0003961">
    <property type="term" value="F:O-acetylhomoserine aminocarboxypropyltransferase activity"/>
    <property type="evidence" value="ECO:0007669"/>
    <property type="project" value="TreeGrafter"/>
</dbReference>
<dbReference type="Gene3D" id="3.40.640.10">
    <property type="entry name" value="Type I PLP-dependent aspartate aminotransferase-like (Major domain)"/>
    <property type="match status" value="1"/>
</dbReference>
<evidence type="ECO:0000256" key="6">
    <source>
        <dbReference type="RuleBase" id="RU362118"/>
    </source>
</evidence>
<keyword evidence="9" id="KW-1185">Reference proteome</keyword>
<dbReference type="eggNOG" id="COG2873">
    <property type="taxonomic scope" value="Bacteria"/>
</dbReference>
<dbReference type="Proteomes" id="UP000002534">
    <property type="component" value="Chromosome"/>
</dbReference>
<dbReference type="GO" id="GO:0004124">
    <property type="term" value="F:cysteine synthase activity"/>
    <property type="evidence" value="ECO:0007669"/>
    <property type="project" value="TreeGrafter"/>
</dbReference>
<feature type="modified residue" description="N6-(pyridoxal phosphate)lysine" evidence="5">
    <location>
        <position position="210"/>
    </location>
</feature>
<dbReference type="GO" id="GO:0005737">
    <property type="term" value="C:cytoplasm"/>
    <property type="evidence" value="ECO:0007669"/>
    <property type="project" value="TreeGrafter"/>
</dbReference>